<dbReference type="AlphaFoldDB" id="A0AAW0R9C0"/>
<gene>
    <name evidence="1" type="ORF">PG999_002731</name>
</gene>
<evidence type="ECO:0000313" key="2">
    <source>
        <dbReference type="Proteomes" id="UP001392437"/>
    </source>
</evidence>
<comment type="caution">
    <text evidence="1">The sequence shown here is derived from an EMBL/GenBank/DDBJ whole genome shotgun (WGS) entry which is preliminary data.</text>
</comment>
<organism evidence="1 2">
    <name type="scientific">Apiospora kogelbergensis</name>
    <dbReference type="NCBI Taxonomy" id="1337665"/>
    <lineage>
        <taxon>Eukaryota</taxon>
        <taxon>Fungi</taxon>
        <taxon>Dikarya</taxon>
        <taxon>Ascomycota</taxon>
        <taxon>Pezizomycotina</taxon>
        <taxon>Sordariomycetes</taxon>
        <taxon>Xylariomycetidae</taxon>
        <taxon>Amphisphaeriales</taxon>
        <taxon>Apiosporaceae</taxon>
        <taxon>Apiospora</taxon>
    </lineage>
</organism>
<name>A0AAW0R9C0_9PEZI</name>
<protein>
    <submittedName>
        <fullName evidence="1">Uncharacterized protein</fullName>
    </submittedName>
</protein>
<dbReference type="Proteomes" id="UP001392437">
    <property type="component" value="Unassembled WGS sequence"/>
</dbReference>
<accession>A0AAW0R9C0</accession>
<keyword evidence="2" id="KW-1185">Reference proteome</keyword>
<evidence type="ECO:0000313" key="1">
    <source>
        <dbReference type="EMBL" id="KAK8130351.1"/>
    </source>
</evidence>
<reference evidence="1 2" key="1">
    <citation type="submission" date="2023-01" db="EMBL/GenBank/DDBJ databases">
        <title>Analysis of 21 Apiospora genomes using comparative genomics revels a genus with tremendous synthesis potential of carbohydrate active enzymes and secondary metabolites.</title>
        <authorList>
            <person name="Sorensen T."/>
        </authorList>
    </citation>
    <scope>NUCLEOTIDE SEQUENCE [LARGE SCALE GENOMIC DNA]</scope>
    <source>
        <strain evidence="1 2">CBS 117206</strain>
    </source>
</reference>
<sequence length="316" mass="35785">MTKPGKVNSPVFANITKVVTAITLCESRFSKTPAPTQKSHASADYEPSESVKEEIVELTPQFETGKISPLFSDLPYDSGSITTLPPIHEAIPYHLAFYHLDWARRKMKVWARRALIPELSCHGTSTIKSVTGCDVPCTWSSDIYYYNGDFLQKQELMYTMDMHRIVASPTEDKDGLISVSTNIQFPPGRWQDDKGDSWSSAKGGSKKDIHRCSKCHSDLGYHVEVVDREVRVRFTCCRNLGNATTRSEPKWQTLLTGEGFYGLRHAVFVRHDPGYRNDRPSTYRLYKTVLETAKHLGRPNLYRDTYETVCGDFSVG</sequence>
<proteinExistence type="predicted"/>
<dbReference type="EMBL" id="JAQQWP010000002">
    <property type="protein sequence ID" value="KAK8130351.1"/>
    <property type="molecule type" value="Genomic_DNA"/>
</dbReference>